<accession>A0A0H5E2J8</accession>
<organism evidence="1 2">
    <name type="scientific">Estrella lausannensis</name>
    <dbReference type="NCBI Taxonomy" id="483423"/>
    <lineage>
        <taxon>Bacteria</taxon>
        <taxon>Pseudomonadati</taxon>
        <taxon>Chlamydiota</taxon>
        <taxon>Chlamydiia</taxon>
        <taxon>Parachlamydiales</taxon>
        <taxon>Candidatus Criblamydiaceae</taxon>
        <taxon>Estrella</taxon>
    </lineage>
</organism>
<dbReference type="OrthoDB" id="7064990at2"/>
<protein>
    <recommendedName>
        <fullName evidence="3">Fe2OG dioxygenase domain-containing protein</fullName>
    </recommendedName>
</protein>
<evidence type="ECO:0000313" key="1">
    <source>
        <dbReference type="EMBL" id="CRX37420.1"/>
    </source>
</evidence>
<evidence type="ECO:0000313" key="2">
    <source>
        <dbReference type="Proteomes" id="UP000220251"/>
    </source>
</evidence>
<dbReference type="Proteomes" id="UP000220251">
    <property type="component" value="Unassembled WGS sequence"/>
</dbReference>
<keyword evidence="2" id="KW-1185">Reference proteome</keyword>
<dbReference type="RefSeq" id="WP_098037276.1">
    <property type="nucleotide sequence ID" value="NZ_CWGJ01000001.1"/>
</dbReference>
<sequence>MEEIRAIPLLSKAECEEIWAIVKSLRPLWTDRGGGVAPFYTLGAACYLDHPERKKSPYRNIEAAINPVLKLHFSSLLDKVKTALEETTNSKASFDHLHALPGFHIFLYHPLFVKPQAHLHFDLQQLQVKWPFKEVDRIHPLSFTLPITLPRCGSGLNYWDIHWLENKNRADTEIEALAERTPMHFLPYSVGTMVVHSGQFLHQIAPCPGMTEEDTRVTLQGHALYCDGVWRLYW</sequence>
<gene>
    <name evidence="1" type="ORF">ELAC_0056</name>
</gene>
<name>A0A0H5E2J8_9BACT</name>
<evidence type="ECO:0008006" key="3">
    <source>
        <dbReference type="Google" id="ProtNLM"/>
    </source>
</evidence>
<reference evidence="2" key="1">
    <citation type="submission" date="2015-06" db="EMBL/GenBank/DDBJ databases">
        <authorList>
            <person name="Bertelli C."/>
        </authorList>
    </citation>
    <scope>NUCLEOTIDE SEQUENCE [LARGE SCALE GENOMIC DNA]</scope>
    <source>
        <strain evidence="2">CRIB-30</strain>
    </source>
</reference>
<dbReference type="EMBL" id="CWGJ01000001">
    <property type="protein sequence ID" value="CRX37420.1"/>
    <property type="molecule type" value="Genomic_DNA"/>
</dbReference>
<dbReference type="AlphaFoldDB" id="A0A0H5E2J8"/>
<proteinExistence type="predicted"/>